<dbReference type="Pfam" id="PF02311">
    <property type="entry name" value="AraC_binding"/>
    <property type="match status" value="1"/>
</dbReference>
<dbReference type="STRING" id="1409788.NC99_12240"/>
<evidence type="ECO:0000256" key="2">
    <source>
        <dbReference type="ARBA" id="ARBA00023125"/>
    </source>
</evidence>
<dbReference type="InterPro" id="IPR018062">
    <property type="entry name" value="HTH_AraC-typ_CS"/>
</dbReference>
<dbReference type="InterPro" id="IPR018060">
    <property type="entry name" value="HTH_AraC"/>
</dbReference>
<dbReference type="OrthoDB" id="9782911at2"/>
<protein>
    <submittedName>
        <fullName evidence="5">AraC family transcriptional regulator</fullName>
    </submittedName>
</protein>
<accession>A0A0L8VBZ9</accession>
<dbReference type="Pfam" id="PF12833">
    <property type="entry name" value="HTH_18"/>
    <property type="match status" value="1"/>
</dbReference>
<evidence type="ECO:0000259" key="4">
    <source>
        <dbReference type="PROSITE" id="PS01124"/>
    </source>
</evidence>
<evidence type="ECO:0000313" key="5">
    <source>
        <dbReference type="EMBL" id="KOH45979.1"/>
    </source>
</evidence>
<organism evidence="5 6">
    <name type="scientific">Sunxiuqinia dokdonensis</name>
    <dbReference type="NCBI Taxonomy" id="1409788"/>
    <lineage>
        <taxon>Bacteria</taxon>
        <taxon>Pseudomonadati</taxon>
        <taxon>Bacteroidota</taxon>
        <taxon>Bacteroidia</taxon>
        <taxon>Marinilabiliales</taxon>
        <taxon>Prolixibacteraceae</taxon>
        <taxon>Sunxiuqinia</taxon>
    </lineage>
</organism>
<dbReference type="Gene3D" id="2.60.120.280">
    <property type="entry name" value="Regulatory protein AraC"/>
    <property type="match status" value="1"/>
</dbReference>
<dbReference type="Proteomes" id="UP000036958">
    <property type="component" value="Unassembled WGS sequence"/>
</dbReference>
<dbReference type="PROSITE" id="PS01124">
    <property type="entry name" value="HTH_ARAC_FAMILY_2"/>
    <property type="match status" value="1"/>
</dbReference>
<proteinExistence type="predicted"/>
<dbReference type="Gene3D" id="1.10.10.60">
    <property type="entry name" value="Homeodomain-like"/>
    <property type="match status" value="2"/>
</dbReference>
<dbReference type="SMART" id="SM00342">
    <property type="entry name" value="HTH_ARAC"/>
    <property type="match status" value="1"/>
</dbReference>
<dbReference type="RefSeq" id="WP_053180682.1">
    <property type="nucleotide sequence ID" value="NZ_LGIA01000057.1"/>
</dbReference>
<evidence type="ECO:0000256" key="1">
    <source>
        <dbReference type="ARBA" id="ARBA00023015"/>
    </source>
</evidence>
<keyword evidence="6" id="KW-1185">Reference proteome</keyword>
<dbReference type="PROSITE" id="PS00041">
    <property type="entry name" value="HTH_ARAC_FAMILY_1"/>
    <property type="match status" value="1"/>
</dbReference>
<dbReference type="InterPro" id="IPR003313">
    <property type="entry name" value="AraC-bd"/>
</dbReference>
<evidence type="ECO:0000256" key="3">
    <source>
        <dbReference type="ARBA" id="ARBA00023163"/>
    </source>
</evidence>
<keyword evidence="3" id="KW-0804">Transcription</keyword>
<dbReference type="SUPFAM" id="SSF46689">
    <property type="entry name" value="Homeodomain-like"/>
    <property type="match status" value="2"/>
</dbReference>
<comment type="caution">
    <text evidence="5">The sequence shown here is derived from an EMBL/GenBank/DDBJ whole genome shotgun (WGS) entry which is preliminary data.</text>
</comment>
<keyword evidence="2" id="KW-0238">DNA-binding</keyword>
<dbReference type="InterPro" id="IPR009057">
    <property type="entry name" value="Homeodomain-like_sf"/>
</dbReference>
<dbReference type="EMBL" id="LGIA01000057">
    <property type="protein sequence ID" value="KOH45979.1"/>
    <property type="molecule type" value="Genomic_DNA"/>
</dbReference>
<reference evidence="6" key="1">
    <citation type="submission" date="2015-07" db="EMBL/GenBank/DDBJ databases">
        <title>Genome sequencing of Sunxiuqinia dokdonensis strain SK.</title>
        <authorList>
            <person name="Ahn S."/>
            <person name="Kim B.-C."/>
        </authorList>
    </citation>
    <scope>NUCLEOTIDE SEQUENCE [LARGE SCALE GENOMIC DNA]</scope>
    <source>
        <strain evidence="6">SK</strain>
    </source>
</reference>
<dbReference type="InterPro" id="IPR020449">
    <property type="entry name" value="Tscrpt_reg_AraC-type_HTH"/>
</dbReference>
<dbReference type="AlphaFoldDB" id="A0A0L8VBZ9"/>
<dbReference type="InterPro" id="IPR037923">
    <property type="entry name" value="HTH-like"/>
</dbReference>
<dbReference type="PANTHER" id="PTHR43280:SF30">
    <property type="entry name" value="MMSAB OPERON REGULATORY PROTEIN"/>
    <property type="match status" value="1"/>
</dbReference>
<sequence length="287" mass="33419">MDDFFKYLTAGEEDQNWGLFLNVAGAYLAKPGQSYPPMKHPSGYYFSWDSGRVLQEYQLNYITRGGGVMETREGKFNIRAGSVLLIRPGVWHRYKPNAKSGWQEHYVGFDGELANRLLSHPLFDQSQPVLHVGVREELIDTYYKVFDLVAEEHPGFQQIASGLVVKMLGYLISFEKQKEFQGKPIAAIIEDARFRIRQNVDQHLDMEHMAREYNIGYSYFRKMFKNYTGMSPHKYHLELKVMRAKELLLVTNKSVKEISYDLGFQTIHYFSRLFKQKVGKSPTEFRA</sequence>
<dbReference type="PRINTS" id="PR00032">
    <property type="entry name" value="HTHARAC"/>
</dbReference>
<dbReference type="GO" id="GO:0003700">
    <property type="term" value="F:DNA-binding transcription factor activity"/>
    <property type="evidence" value="ECO:0007669"/>
    <property type="project" value="InterPro"/>
</dbReference>
<dbReference type="SUPFAM" id="SSF51215">
    <property type="entry name" value="Regulatory protein AraC"/>
    <property type="match status" value="1"/>
</dbReference>
<gene>
    <name evidence="5" type="ORF">NC99_12240</name>
</gene>
<dbReference type="PANTHER" id="PTHR43280">
    <property type="entry name" value="ARAC-FAMILY TRANSCRIPTIONAL REGULATOR"/>
    <property type="match status" value="1"/>
</dbReference>
<name>A0A0L8VBZ9_9BACT</name>
<dbReference type="GO" id="GO:0043565">
    <property type="term" value="F:sequence-specific DNA binding"/>
    <property type="evidence" value="ECO:0007669"/>
    <property type="project" value="InterPro"/>
</dbReference>
<evidence type="ECO:0000313" key="6">
    <source>
        <dbReference type="Proteomes" id="UP000036958"/>
    </source>
</evidence>
<keyword evidence="1" id="KW-0805">Transcription regulation</keyword>
<feature type="domain" description="HTH araC/xylS-type" evidence="4">
    <location>
        <begin position="190"/>
        <end position="287"/>
    </location>
</feature>